<protein>
    <submittedName>
        <fullName evidence="1">Uncharacterized protein</fullName>
    </submittedName>
</protein>
<comment type="caution">
    <text evidence="1">The sequence shown here is derived from an EMBL/GenBank/DDBJ whole genome shotgun (WGS) entry which is preliminary data.</text>
</comment>
<organism evidence="1">
    <name type="scientific">marine sediment metagenome</name>
    <dbReference type="NCBI Taxonomy" id="412755"/>
    <lineage>
        <taxon>unclassified sequences</taxon>
        <taxon>metagenomes</taxon>
        <taxon>ecological metagenomes</taxon>
    </lineage>
</organism>
<sequence>KRIKEAVGLHWAEMEYGKGKAALCECLNMMIQDGDFDASTIVITERTPTYVVVADLLRQYARNVIVGV</sequence>
<feature type="non-terminal residue" evidence="1">
    <location>
        <position position="1"/>
    </location>
</feature>
<proteinExistence type="predicted"/>
<dbReference type="EMBL" id="BARS01004786">
    <property type="protein sequence ID" value="GAF83384.1"/>
    <property type="molecule type" value="Genomic_DNA"/>
</dbReference>
<reference evidence="1" key="1">
    <citation type="journal article" date="2014" name="Front. Microbiol.">
        <title>High frequency of phylogenetically diverse reductive dehalogenase-homologous genes in deep subseafloor sedimentary metagenomes.</title>
        <authorList>
            <person name="Kawai M."/>
            <person name="Futagami T."/>
            <person name="Toyoda A."/>
            <person name="Takaki Y."/>
            <person name="Nishi S."/>
            <person name="Hori S."/>
            <person name="Arai W."/>
            <person name="Tsubouchi T."/>
            <person name="Morono Y."/>
            <person name="Uchiyama I."/>
            <person name="Ito T."/>
            <person name="Fujiyama A."/>
            <person name="Inagaki F."/>
            <person name="Takami H."/>
        </authorList>
    </citation>
    <scope>NUCLEOTIDE SEQUENCE</scope>
    <source>
        <strain evidence="1">Expedition CK06-06</strain>
    </source>
</reference>
<evidence type="ECO:0000313" key="1">
    <source>
        <dbReference type="EMBL" id="GAF83384.1"/>
    </source>
</evidence>
<name>X0SQN0_9ZZZZ</name>
<accession>X0SQN0</accession>
<dbReference type="AlphaFoldDB" id="X0SQN0"/>
<gene>
    <name evidence="1" type="ORF">S01H1_09358</name>
</gene>